<dbReference type="Pfam" id="PF07944">
    <property type="entry name" value="Beta-AFase-like_GH127_cat"/>
    <property type="match status" value="1"/>
</dbReference>
<dbReference type="PANTHER" id="PTHR43465">
    <property type="entry name" value="DUF1680 DOMAIN PROTEIN (AFU_ORTHOLOGUE AFUA_1G08910)"/>
    <property type="match status" value="1"/>
</dbReference>
<accession>F8F7V4</accession>
<dbReference type="GO" id="GO:0005975">
    <property type="term" value="P:carbohydrate metabolic process"/>
    <property type="evidence" value="ECO:0007669"/>
    <property type="project" value="InterPro"/>
</dbReference>
<dbReference type="KEGG" id="pms:KNP414_02297"/>
<evidence type="ECO:0000259" key="3">
    <source>
        <dbReference type="Pfam" id="PF20737"/>
    </source>
</evidence>
<protein>
    <recommendedName>
        <fullName evidence="6">Glycoside hydrolase family 127 protein</fullName>
    </recommendedName>
</protein>
<feature type="domain" description="Non-reducing end beta-L-arabinofuranosidase-like GH127 C-terminal" evidence="3">
    <location>
        <begin position="545"/>
        <end position="658"/>
    </location>
</feature>
<dbReference type="PANTHER" id="PTHR43465:SF2">
    <property type="entry name" value="DUF1680 DOMAIN PROTEIN (AFU_ORTHOLOGUE AFUA_1G08910)"/>
    <property type="match status" value="1"/>
</dbReference>
<organism evidence="4 5">
    <name type="scientific">Paenibacillus mucilaginosus (strain KNP414)</name>
    <dbReference type="NCBI Taxonomy" id="1036673"/>
    <lineage>
        <taxon>Bacteria</taxon>
        <taxon>Bacillati</taxon>
        <taxon>Bacillota</taxon>
        <taxon>Bacilli</taxon>
        <taxon>Bacillales</taxon>
        <taxon>Paenibacillaceae</taxon>
        <taxon>Paenibacillus</taxon>
    </lineage>
</organism>
<sequence>MSTIENRLGKTLTPVPLRQVTIQDPFWSARERNVIDTVIPYQWDALNDAIPGAEPSHTIENFRLAAGEAAGDYYGMVFQDSDLGKWLETVGFALSKERSPELEKIADDVIDLLERAQGPDGYLNTYYTVKEPGARWTNLRDNHELYCAGHLMEAAVAYYDATGKRKLLDIMCRYADYIGEVFGREPGQKRGYDGHPEVELALVKLYQASGNRAYLELSRYFVEERGQLPHFFDTEDQERAAAQGDGGAARKRKRGYDYFQAHLPVRDQKTAEGHSVRAVYLYSAMADLAMQYRDAGLREACRELWNDVVERKMYVTGGIGSSAYEERFTVPYDLPNDRAYTETCAAIGLMFWAQRMLQMEQDRRYADVMELALYNGVLSGISLDGKSYFYVNPLEVWPDTANFRDDMRTVKGTRQPWFGCACCPPNIARLIASLGQYIYSVNEEQRELHVHLYAGSRAEVVLGGQPVTLTQTTEYPWNGQAALEIGLAQPAEFTVCVRIPGWCRKAAVTVNGAGTDTGQLEKGYVRITRTWSDGDRIELSFDMPVEIVRAHPNVRAAAGRIALQRGPVVYCLEEADNGPNLQDIVVERDAEFEAEFDAGLLGGVTVLRGMGTRSVVPPEGAGVLYTTQEYDRTAVPLQAVPYFAWSNRTPGEMTVWIRSS</sequence>
<dbReference type="Proteomes" id="UP000006620">
    <property type="component" value="Chromosome"/>
</dbReference>
<feature type="domain" description="Non-reducing end beta-L-arabinofuranosidase-like GH127 middle" evidence="2">
    <location>
        <begin position="448"/>
        <end position="543"/>
    </location>
</feature>
<evidence type="ECO:0000313" key="4">
    <source>
        <dbReference type="EMBL" id="AEI40858.1"/>
    </source>
</evidence>
<dbReference type="InterPro" id="IPR049174">
    <property type="entry name" value="Beta-AFase-like"/>
</dbReference>
<dbReference type="EMBL" id="CP002869">
    <property type="protein sequence ID" value="AEI40858.1"/>
    <property type="molecule type" value="Genomic_DNA"/>
</dbReference>
<dbReference type="InterPro" id="IPR012878">
    <property type="entry name" value="Beta-AFase-like_GH127_cat"/>
</dbReference>
<evidence type="ECO:0000259" key="2">
    <source>
        <dbReference type="Pfam" id="PF20736"/>
    </source>
</evidence>
<dbReference type="Pfam" id="PF20736">
    <property type="entry name" value="Glyco_hydro127M"/>
    <property type="match status" value="1"/>
</dbReference>
<dbReference type="SUPFAM" id="SSF48208">
    <property type="entry name" value="Six-hairpin glycosidases"/>
    <property type="match status" value="1"/>
</dbReference>
<evidence type="ECO:0000313" key="5">
    <source>
        <dbReference type="Proteomes" id="UP000006620"/>
    </source>
</evidence>
<dbReference type="Pfam" id="PF20737">
    <property type="entry name" value="Glyco_hydro127C"/>
    <property type="match status" value="1"/>
</dbReference>
<dbReference type="InterPro" id="IPR049049">
    <property type="entry name" value="Beta-AFase-like_GH127_C"/>
</dbReference>
<name>F8F7V4_PAEMK</name>
<reference evidence="5" key="1">
    <citation type="submission" date="2011-06" db="EMBL/GenBank/DDBJ databases">
        <title>Complete genome sequence of Paenibacillus mucilaginosus KNP414.</title>
        <authorList>
            <person name="Wang J."/>
            <person name="Hu S."/>
            <person name="Hu X."/>
            <person name="Zhang B."/>
            <person name="Dong D."/>
            <person name="Zhang S."/>
            <person name="Zhao K."/>
            <person name="Wu D."/>
        </authorList>
    </citation>
    <scope>NUCLEOTIDE SEQUENCE [LARGE SCALE GENOMIC DNA]</scope>
    <source>
        <strain evidence="5">KNP414</strain>
    </source>
</reference>
<dbReference type="AlphaFoldDB" id="F8F7V4"/>
<dbReference type="InterPro" id="IPR049046">
    <property type="entry name" value="Beta-AFase-like_GH127_middle"/>
</dbReference>
<evidence type="ECO:0008006" key="6">
    <source>
        <dbReference type="Google" id="ProtNLM"/>
    </source>
</evidence>
<dbReference type="PATRIC" id="fig|1036673.3.peg.2065"/>
<dbReference type="HOGENOM" id="CLU_013148_1_0_9"/>
<evidence type="ECO:0000259" key="1">
    <source>
        <dbReference type="Pfam" id="PF07944"/>
    </source>
</evidence>
<reference evidence="4 5" key="2">
    <citation type="journal article" date="2013" name="Genome Announc.">
        <title>Genome Sequence of Growth-Improving Paenibacillus mucilaginosus Strain KNP414.</title>
        <authorList>
            <person name="Lu J.J."/>
            <person name="Wang J.F."/>
            <person name="Hu X.F."/>
        </authorList>
    </citation>
    <scope>NUCLEOTIDE SEQUENCE [LARGE SCALE GENOMIC DNA]</scope>
    <source>
        <strain evidence="4 5">KNP414</strain>
    </source>
</reference>
<gene>
    <name evidence="4" type="ordered locus">KNP414_02297</name>
</gene>
<dbReference type="InterPro" id="IPR008928">
    <property type="entry name" value="6-hairpin_glycosidase_sf"/>
</dbReference>
<proteinExistence type="predicted"/>
<dbReference type="RefSeq" id="WP_013916019.1">
    <property type="nucleotide sequence ID" value="NC_015690.1"/>
</dbReference>
<feature type="domain" description="Non-reducing end beta-L-arabinofuranosidase-like GH127 catalytic" evidence="1">
    <location>
        <begin position="19"/>
        <end position="435"/>
    </location>
</feature>